<dbReference type="NCBIfam" id="NF009150">
    <property type="entry name" value="PRK12497.1-3"/>
    <property type="match status" value="1"/>
</dbReference>
<dbReference type="GO" id="GO:0003676">
    <property type="term" value="F:nucleic acid binding"/>
    <property type="evidence" value="ECO:0007669"/>
    <property type="project" value="InterPro"/>
</dbReference>
<dbReference type="PATRIC" id="fig|937777.3.peg.633"/>
<dbReference type="CDD" id="cd20736">
    <property type="entry name" value="PoNe_Nuclease"/>
    <property type="match status" value="1"/>
</dbReference>
<dbReference type="InterPro" id="IPR003509">
    <property type="entry name" value="UPF0102_YraN-like"/>
</dbReference>
<evidence type="ECO:0000313" key="3">
    <source>
        <dbReference type="EMBL" id="AFZ66219.1"/>
    </source>
</evidence>
<dbReference type="HOGENOM" id="CLU_115353_1_0_0"/>
<reference evidence="4" key="1">
    <citation type="submission" date="2012-03" db="EMBL/GenBank/DDBJ databases">
        <title>Complete sequence of chromosome of Deinococcus peraridilitoris DSM 19664.</title>
        <authorList>
            <person name="Lucas S."/>
            <person name="Copeland A."/>
            <person name="Lapidus A."/>
            <person name="Glavina del Rio T."/>
            <person name="Dalin E."/>
            <person name="Tice H."/>
            <person name="Bruce D."/>
            <person name="Goodwin L."/>
            <person name="Pitluck S."/>
            <person name="Peters L."/>
            <person name="Mikhailova N."/>
            <person name="Lu M."/>
            <person name="Kyrpides N."/>
            <person name="Mavromatis K."/>
            <person name="Ivanova N."/>
            <person name="Brettin T."/>
            <person name="Detter J.C."/>
            <person name="Han C."/>
            <person name="Larimer F."/>
            <person name="Land M."/>
            <person name="Hauser L."/>
            <person name="Markowitz V."/>
            <person name="Cheng J.-F."/>
            <person name="Hugenholtz P."/>
            <person name="Woyke T."/>
            <person name="Wu D."/>
            <person name="Pukall R."/>
            <person name="Steenblock K."/>
            <person name="Brambilla E."/>
            <person name="Klenk H.-P."/>
            <person name="Eisen J.A."/>
        </authorList>
    </citation>
    <scope>NUCLEOTIDE SEQUENCE [LARGE SCALE GENOMIC DNA]</scope>
    <source>
        <strain evidence="4">DSM 19664 / LMG 22246 / CIP 109416 / KR-200</strain>
    </source>
</reference>
<organism evidence="3 4">
    <name type="scientific">Deinococcus peraridilitoris (strain DSM 19664 / LMG 22246 / CIP 109416 / KR-200)</name>
    <dbReference type="NCBI Taxonomy" id="937777"/>
    <lineage>
        <taxon>Bacteria</taxon>
        <taxon>Thermotogati</taxon>
        <taxon>Deinococcota</taxon>
        <taxon>Deinococci</taxon>
        <taxon>Deinococcales</taxon>
        <taxon>Deinococcaceae</taxon>
        <taxon>Deinococcus</taxon>
    </lineage>
</organism>
<evidence type="ECO:0000256" key="1">
    <source>
        <dbReference type="ARBA" id="ARBA00006738"/>
    </source>
</evidence>
<dbReference type="KEGG" id="dpd:Deipe_0630"/>
<dbReference type="SUPFAM" id="SSF52980">
    <property type="entry name" value="Restriction endonuclease-like"/>
    <property type="match status" value="1"/>
</dbReference>
<keyword evidence="4" id="KW-1185">Reference proteome</keyword>
<dbReference type="NCBIfam" id="TIGR00252">
    <property type="entry name" value="YraN family protein"/>
    <property type="match status" value="1"/>
</dbReference>
<sequence>MKGADAEERTLAYLTGQGHQLLARNYRIRGGEIDLITRQGEVIVFVEVKHRTRVSYGSPLEGVSVRKILRLRRTALFYLLRTFGTDQLPCRFDVVAIAGPVCGGTLEHVENAF</sequence>
<dbReference type="OrthoDB" id="9802516at2"/>
<dbReference type="PANTHER" id="PTHR34039:SF1">
    <property type="entry name" value="UPF0102 PROTEIN YRAN"/>
    <property type="match status" value="1"/>
</dbReference>
<protein>
    <recommendedName>
        <fullName evidence="2">UPF0102 protein Deipe_0630</fullName>
    </recommendedName>
</protein>
<dbReference type="Gene3D" id="3.40.1350.10">
    <property type="match status" value="1"/>
</dbReference>
<dbReference type="Proteomes" id="UP000010467">
    <property type="component" value="Chromosome"/>
</dbReference>
<dbReference type="InterPro" id="IPR011335">
    <property type="entry name" value="Restrct_endonuc-II-like"/>
</dbReference>
<dbReference type="EMBL" id="CP003382">
    <property type="protein sequence ID" value="AFZ66219.1"/>
    <property type="molecule type" value="Genomic_DNA"/>
</dbReference>
<evidence type="ECO:0000256" key="2">
    <source>
        <dbReference type="HAMAP-Rule" id="MF_00048"/>
    </source>
</evidence>
<dbReference type="PANTHER" id="PTHR34039">
    <property type="entry name" value="UPF0102 PROTEIN YRAN"/>
    <property type="match status" value="1"/>
</dbReference>
<evidence type="ECO:0000313" key="4">
    <source>
        <dbReference type="Proteomes" id="UP000010467"/>
    </source>
</evidence>
<comment type="similarity">
    <text evidence="1 2">Belongs to the UPF0102 family.</text>
</comment>
<dbReference type="InterPro" id="IPR011856">
    <property type="entry name" value="tRNA_endonuc-like_dom_sf"/>
</dbReference>
<dbReference type="HAMAP" id="MF_00048">
    <property type="entry name" value="UPF0102"/>
    <property type="match status" value="1"/>
</dbReference>
<dbReference type="AlphaFoldDB" id="K9ZYE5"/>
<name>K9ZYE5_DEIPD</name>
<dbReference type="Pfam" id="PF02021">
    <property type="entry name" value="UPF0102"/>
    <property type="match status" value="1"/>
</dbReference>
<accession>K9ZYE5</accession>
<dbReference type="RefSeq" id="WP_015234529.1">
    <property type="nucleotide sequence ID" value="NC_019793.1"/>
</dbReference>
<proteinExistence type="inferred from homology"/>
<dbReference type="STRING" id="937777.Deipe_0630"/>
<dbReference type="eggNOG" id="COG0792">
    <property type="taxonomic scope" value="Bacteria"/>
</dbReference>
<gene>
    <name evidence="3" type="ordered locus">Deipe_0630</name>
</gene>